<reference evidence="9" key="1">
    <citation type="journal article" date="2021" name="PeerJ">
        <title>Extensive microbial diversity within the chicken gut microbiome revealed by metagenomics and culture.</title>
        <authorList>
            <person name="Gilroy R."/>
            <person name="Ravi A."/>
            <person name="Getino M."/>
            <person name="Pursley I."/>
            <person name="Horton D.L."/>
            <person name="Alikhan N.F."/>
            <person name="Baker D."/>
            <person name="Gharbi K."/>
            <person name="Hall N."/>
            <person name="Watson M."/>
            <person name="Adriaenssens E.M."/>
            <person name="Foster-Nyarko E."/>
            <person name="Jarju S."/>
            <person name="Secka A."/>
            <person name="Antonio M."/>
            <person name="Oren A."/>
            <person name="Chaudhuri R.R."/>
            <person name="La Ragione R."/>
            <person name="Hildebrand F."/>
            <person name="Pallen M.J."/>
        </authorList>
    </citation>
    <scope>NUCLEOTIDE SEQUENCE</scope>
    <source>
        <strain evidence="9">CHK33-5263</strain>
    </source>
</reference>
<dbReference type="FunFam" id="3.40.50.1380:FF:000001">
    <property type="entry name" value="Bifunctional purine biosynthesis protein PurH"/>
    <property type="match status" value="1"/>
</dbReference>
<dbReference type="PIRSF" id="PIRSF000414">
    <property type="entry name" value="AICARFT_IMPCHas"/>
    <property type="match status" value="1"/>
</dbReference>
<dbReference type="NCBIfam" id="NF002049">
    <property type="entry name" value="PRK00881.1"/>
    <property type="match status" value="1"/>
</dbReference>
<dbReference type="EC" id="3.5.4.10" evidence="9"/>
<dbReference type="SMART" id="SM00798">
    <property type="entry name" value="AICARFT_IMPCHas"/>
    <property type="match status" value="1"/>
</dbReference>
<evidence type="ECO:0000256" key="3">
    <source>
        <dbReference type="ARBA" id="ARBA00007667"/>
    </source>
</evidence>
<comment type="similarity">
    <text evidence="3">Belongs to the PurH family.</text>
</comment>
<accession>A0A9D2DVK0</accession>
<keyword evidence="4 9" id="KW-0808">Transferase</keyword>
<dbReference type="SMART" id="SM00851">
    <property type="entry name" value="MGS"/>
    <property type="match status" value="1"/>
</dbReference>
<dbReference type="GO" id="GO:0006189">
    <property type="term" value="P:'de novo' IMP biosynthetic process"/>
    <property type="evidence" value="ECO:0007669"/>
    <property type="project" value="TreeGrafter"/>
</dbReference>
<gene>
    <name evidence="9" type="primary">purH</name>
    <name evidence="9" type="ORF">H9812_00220</name>
</gene>
<dbReference type="GO" id="GO:0003937">
    <property type="term" value="F:IMP cyclohydrolase activity"/>
    <property type="evidence" value="ECO:0007669"/>
    <property type="project" value="UniProtKB-EC"/>
</dbReference>
<evidence type="ECO:0000256" key="5">
    <source>
        <dbReference type="ARBA" id="ARBA00022755"/>
    </source>
</evidence>
<dbReference type="EMBL" id="DXBS01000004">
    <property type="protein sequence ID" value="HIZ23890.1"/>
    <property type="molecule type" value="Genomic_DNA"/>
</dbReference>
<dbReference type="Gene3D" id="3.40.50.1380">
    <property type="entry name" value="Methylglyoxal synthase-like domain"/>
    <property type="match status" value="1"/>
</dbReference>
<comment type="pathway">
    <text evidence="1">Purine metabolism; IMP biosynthesis via de novo pathway; IMP from 5-formamido-1-(5-phospho-D-ribosyl)imidazole-4-carboxamide: step 1/1.</text>
</comment>
<feature type="domain" description="MGS-like" evidence="8">
    <location>
        <begin position="1"/>
        <end position="147"/>
    </location>
</feature>
<dbReference type="InterPro" id="IPR016193">
    <property type="entry name" value="Cytidine_deaminase-like"/>
</dbReference>
<evidence type="ECO:0000256" key="4">
    <source>
        <dbReference type="ARBA" id="ARBA00022679"/>
    </source>
</evidence>
<protein>
    <submittedName>
        <fullName evidence="9">Bifunctional phosphoribosylaminoimidazolecarboxamide formyltransferase/IMP cyclohydrolase</fullName>
        <ecNumber evidence="9">2.1.2.3</ecNumber>
        <ecNumber evidence="9">3.5.4.10</ecNumber>
    </submittedName>
</protein>
<name>A0A9D2DVK0_9FIRM</name>
<comment type="caution">
    <text evidence="9">The sequence shown here is derived from an EMBL/GenBank/DDBJ whole genome shotgun (WGS) entry which is preliminary data.</text>
</comment>
<comment type="pathway">
    <text evidence="2">Purine metabolism; IMP biosynthesis via de novo pathway; 5-formamido-1-(5-phospho-D-ribosyl)imidazole-4-carboxamide from 5-amino-1-(5-phospho-D-ribosyl)imidazole-4-carboxamide (10-formyl THF route): step 1/1.</text>
</comment>
<dbReference type="InterPro" id="IPR011607">
    <property type="entry name" value="MGS-like_dom"/>
</dbReference>
<dbReference type="AlphaFoldDB" id="A0A9D2DVK0"/>
<dbReference type="InterPro" id="IPR002695">
    <property type="entry name" value="PurH-like"/>
</dbReference>
<dbReference type="Gene3D" id="3.40.140.20">
    <property type="match status" value="2"/>
</dbReference>
<dbReference type="Pfam" id="PF01808">
    <property type="entry name" value="AICARFT_IMPCHas"/>
    <property type="match status" value="1"/>
</dbReference>
<dbReference type="Pfam" id="PF02142">
    <property type="entry name" value="MGS"/>
    <property type="match status" value="1"/>
</dbReference>
<dbReference type="PANTHER" id="PTHR11692">
    <property type="entry name" value="BIFUNCTIONAL PURINE BIOSYNTHESIS PROTEIN PURH"/>
    <property type="match status" value="1"/>
</dbReference>
<dbReference type="PROSITE" id="PS51855">
    <property type="entry name" value="MGS"/>
    <property type="match status" value="1"/>
</dbReference>
<evidence type="ECO:0000313" key="9">
    <source>
        <dbReference type="EMBL" id="HIZ23890.1"/>
    </source>
</evidence>
<dbReference type="InterPro" id="IPR036914">
    <property type="entry name" value="MGS-like_dom_sf"/>
</dbReference>
<keyword evidence="5" id="KW-0658">Purine biosynthesis</keyword>
<sequence>MKTNKRAYVSVYNKERIVEFCQYLIEYGYEIVATEGTCRTLREAGIEALSAHELTGYPEPLGGKVRAMHPAIYTGIIANELTEEQLKELDESKAQIFPIELVVINLYPFREDMEAGIPFEEAASHIDVGGVALLNAAARSFMHTVAVCDPDDYDRVLCDLAAGVIDENERQYLMYKAFAYTAAYDALVAQYLSYQLKISFPKTLTVTYEKTQDMLYGENPHQRAAVYREPLLKEGSIARAKQLAGSDLTYSNIHDANAALELIKEFDEPTVVVCKHCMPCAAGTGSDLYEAFERAKHADPVGLRGGILAVNGIVDARIAAGLRDTGAEAVVAVGFTPEAMAELRFQKALILLEMPDIRSKVQFSTFDMKKMYGGLLVQTYDTALMEGATCVTARKPSDEEMRALVFNYKVAKHAHSSAVVIGNAGETLGLGAGQSNRSLALSCAIGLAGERANGAVIASDSGLLTLDTLEECRELGITAVIQTGVPDSKIVRLCDKYGISLVCTERRHFKA</sequence>
<evidence type="ECO:0000256" key="1">
    <source>
        <dbReference type="ARBA" id="ARBA00004844"/>
    </source>
</evidence>
<dbReference type="SUPFAM" id="SSF52335">
    <property type="entry name" value="Methylglyoxal synthase-like"/>
    <property type="match status" value="1"/>
</dbReference>
<reference evidence="9" key="2">
    <citation type="submission" date="2021-04" db="EMBL/GenBank/DDBJ databases">
        <authorList>
            <person name="Gilroy R."/>
        </authorList>
    </citation>
    <scope>NUCLEOTIDE SEQUENCE</scope>
    <source>
        <strain evidence="9">CHK33-5263</strain>
    </source>
</reference>
<dbReference type="PANTHER" id="PTHR11692:SF0">
    <property type="entry name" value="BIFUNCTIONAL PURINE BIOSYNTHESIS PROTEIN ATIC"/>
    <property type="match status" value="1"/>
</dbReference>
<evidence type="ECO:0000256" key="2">
    <source>
        <dbReference type="ARBA" id="ARBA00004954"/>
    </source>
</evidence>
<organism evidence="9 10">
    <name type="scientific">Candidatus Gallimonas intestinigallinarum</name>
    <dbReference type="NCBI Taxonomy" id="2838604"/>
    <lineage>
        <taxon>Bacteria</taxon>
        <taxon>Bacillati</taxon>
        <taxon>Bacillota</taxon>
        <taxon>Clostridia</taxon>
        <taxon>Candidatus Gallimonas</taxon>
    </lineage>
</organism>
<evidence type="ECO:0000256" key="7">
    <source>
        <dbReference type="ARBA" id="ARBA00023268"/>
    </source>
</evidence>
<dbReference type="InterPro" id="IPR024051">
    <property type="entry name" value="AICAR_Tfase_dup_dom_sf"/>
</dbReference>
<proteinExistence type="inferred from homology"/>
<dbReference type="GO" id="GO:0004643">
    <property type="term" value="F:phosphoribosylaminoimidazolecarboxamide formyltransferase activity"/>
    <property type="evidence" value="ECO:0007669"/>
    <property type="project" value="UniProtKB-EC"/>
</dbReference>
<dbReference type="SUPFAM" id="SSF53927">
    <property type="entry name" value="Cytidine deaminase-like"/>
    <property type="match status" value="1"/>
</dbReference>
<evidence type="ECO:0000259" key="8">
    <source>
        <dbReference type="PROSITE" id="PS51855"/>
    </source>
</evidence>
<dbReference type="EC" id="2.1.2.3" evidence="9"/>
<dbReference type="GO" id="GO:0005829">
    <property type="term" value="C:cytosol"/>
    <property type="evidence" value="ECO:0007669"/>
    <property type="project" value="TreeGrafter"/>
</dbReference>
<evidence type="ECO:0000313" key="10">
    <source>
        <dbReference type="Proteomes" id="UP000824044"/>
    </source>
</evidence>
<keyword evidence="6 9" id="KW-0378">Hydrolase</keyword>
<evidence type="ECO:0000256" key="6">
    <source>
        <dbReference type="ARBA" id="ARBA00022801"/>
    </source>
</evidence>
<keyword evidence="7" id="KW-0511">Multifunctional enzyme</keyword>
<dbReference type="Proteomes" id="UP000824044">
    <property type="component" value="Unassembled WGS sequence"/>
</dbReference>